<dbReference type="AlphaFoldDB" id="A0A0S6VUH2"/>
<keyword evidence="8" id="KW-1185">Reference proteome</keyword>
<dbReference type="GO" id="GO:0016491">
    <property type="term" value="F:oxidoreductase activity"/>
    <property type="evidence" value="ECO:0007669"/>
    <property type="project" value="InterPro"/>
</dbReference>
<dbReference type="GO" id="GO:0046872">
    <property type="term" value="F:metal ion binding"/>
    <property type="evidence" value="ECO:0007669"/>
    <property type="project" value="InterPro"/>
</dbReference>
<dbReference type="InterPro" id="IPR008254">
    <property type="entry name" value="Flavodoxin/NO_synth"/>
</dbReference>
<dbReference type="PROSITE" id="PS50902">
    <property type="entry name" value="FLAVODOXIN_LIKE"/>
    <property type="match status" value="1"/>
</dbReference>
<dbReference type="GO" id="GO:0010181">
    <property type="term" value="F:FMN binding"/>
    <property type="evidence" value="ECO:0007669"/>
    <property type="project" value="InterPro"/>
</dbReference>
<dbReference type="Pfam" id="PF00258">
    <property type="entry name" value="Flavodoxin_1"/>
    <property type="match status" value="1"/>
</dbReference>
<dbReference type="InterPro" id="IPR051285">
    <property type="entry name" value="NADH_oxidoreductase_modular"/>
</dbReference>
<dbReference type="HOGENOM" id="CLU_017490_2_1_0"/>
<accession>A0A0S6VUH2</accession>
<dbReference type="SUPFAM" id="SSF52218">
    <property type="entry name" value="Flavoproteins"/>
    <property type="match status" value="1"/>
</dbReference>
<evidence type="ECO:0000256" key="3">
    <source>
        <dbReference type="ARBA" id="ARBA00022448"/>
    </source>
</evidence>
<dbReference type="Pfam" id="PF19583">
    <property type="entry name" value="ODP"/>
    <property type="match status" value="1"/>
</dbReference>
<dbReference type="PANTHER" id="PTHR32145">
    <property type="entry name" value="DIFLAVIN FLAVOPROTEIN A 2-RELATED"/>
    <property type="match status" value="1"/>
</dbReference>
<dbReference type="STRING" id="1499966.U14_02380"/>
<dbReference type="SUPFAM" id="SSF56281">
    <property type="entry name" value="Metallo-hydrolase/oxidoreductase"/>
    <property type="match status" value="1"/>
</dbReference>
<evidence type="ECO:0000256" key="5">
    <source>
        <dbReference type="ARBA" id="ARBA00023004"/>
    </source>
</evidence>
<sequence length="452" mass="49131">MNDEIISSKLEDADIEQIRGVLRPWYATKGGMLAIERMGKCFSCPLKTNRLLTETALPGSYQRVHWVGVLDPDLITFDIIMKTDRGTTYNAYLVRGDTQMALVETVKAGFETELLDKVATLADPGRIDYVVLNHTEPDHSGAVGAVLERAPGATVVGTAKALQFLQEMLNRDFAKRAVKQGDALDLGGLALRFMPAPFLHWPDTMFTWLEQERVLFSCDVFGAHFADEAMLEDAVTGDFWPALRHYYDAIMGPFAPHVQRGLKALDGLPVETICPSHGPILRTGAARAIEAYRTWSAPERREKPLAVVCYASIYGYTLALARAVAMGLQAEGAEVEMLDLEETPAHDAAAACGRADIVVMGSPTINASPAPPAAEALAHLDPFRAKGKVFGAFGSYGWSGEAVEALLQRASELRMRTVAPGVRVTFSPTGADLERARQYGVDLVKALASPPQ</sequence>
<protein>
    <submittedName>
        <fullName evidence="7">Flavodoxin/nitric oxide synthase</fullName>
    </submittedName>
</protein>
<evidence type="ECO:0000256" key="4">
    <source>
        <dbReference type="ARBA" id="ARBA00022982"/>
    </source>
</evidence>
<keyword evidence="5" id="KW-0408">Iron</keyword>
<dbReference type="EMBL" id="DF820456">
    <property type="protein sequence ID" value="GAK51138.1"/>
    <property type="molecule type" value="Genomic_DNA"/>
</dbReference>
<keyword evidence="4" id="KW-0249">Electron transport</keyword>
<dbReference type="InterPro" id="IPR029039">
    <property type="entry name" value="Flavoprotein-like_sf"/>
</dbReference>
<dbReference type="Gene3D" id="3.60.15.10">
    <property type="entry name" value="Ribonuclease Z/Hydroxyacylglutathione hydrolase-like"/>
    <property type="match status" value="1"/>
</dbReference>
<evidence type="ECO:0000259" key="6">
    <source>
        <dbReference type="PROSITE" id="PS50902"/>
    </source>
</evidence>
<reference evidence="7" key="1">
    <citation type="journal article" date="2015" name="PeerJ">
        <title>First genomic representation of candidate bacterial phylum KSB3 points to enhanced environmental sensing as a trigger of wastewater bulking.</title>
        <authorList>
            <person name="Sekiguchi Y."/>
            <person name="Ohashi A."/>
            <person name="Parks D.H."/>
            <person name="Yamauchi T."/>
            <person name="Tyson G.W."/>
            <person name="Hugenholtz P."/>
        </authorList>
    </citation>
    <scope>NUCLEOTIDE SEQUENCE [LARGE SCALE GENOMIC DNA]</scope>
</reference>
<feature type="domain" description="Flavodoxin-like" evidence="6">
    <location>
        <begin position="306"/>
        <end position="444"/>
    </location>
</feature>
<name>A0A0S6VUH2_9BACT</name>
<dbReference type="Proteomes" id="UP000030700">
    <property type="component" value="Unassembled WGS sequence"/>
</dbReference>
<evidence type="ECO:0000313" key="7">
    <source>
        <dbReference type="EMBL" id="GAK51138.1"/>
    </source>
</evidence>
<gene>
    <name evidence="7" type="ORF">U14_02380</name>
</gene>
<dbReference type="InterPro" id="IPR016440">
    <property type="entry name" value="Rubredoxin-O_OxRdtase"/>
</dbReference>
<keyword evidence="3" id="KW-0813">Transport</keyword>
<dbReference type="Gene3D" id="3.40.50.360">
    <property type="match status" value="1"/>
</dbReference>
<dbReference type="InterPro" id="IPR036866">
    <property type="entry name" value="RibonucZ/Hydroxyglut_hydro"/>
</dbReference>
<comment type="similarity">
    <text evidence="2">In the N-terminal section; belongs to the zinc metallo-hydrolase group 3 family.</text>
</comment>
<organism evidence="7">
    <name type="scientific">Candidatus Moduliflexus flocculans</name>
    <dbReference type="NCBI Taxonomy" id="1499966"/>
    <lineage>
        <taxon>Bacteria</taxon>
        <taxon>Candidatus Moduliflexota</taxon>
        <taxon>Candidatus Moduliflexia</taxon>
        <taxon>Candidatus Moduliflexales</taxon>
        <taxon>Candidatus Moduliflexaceae</taxon>
    </lineage>
</organism>
<evidence type="ECO:0000313" key="8">
    <source>
        <dbReference type="Proteomes" id="UP000030700"/>
    </source>
</evidence>
<dbReference type="CDD" id="cd07709">
    <property type="entry name" value="flavodiiron_proteins_MBL-fold"/>
    <property type="match status" value="1"/>
</dbReference>
<evidence type="ECO:0000256" key="1">
    <source>
        <dbReference type="ARBA" id="ARBA00001962"/>
    </source>
</evidence>
<dbReference type="PIRSF" id="PIRSF005243">
    <property type="entry name" value="ROO"/>
    <property type="match status" value="1"/>
</dbReference>
<dbReference type="GO" id="GO:0009055">
    <property type="term" value="F:electron transfer activity"/>
    <property type="evidence" value="ECO:0007669"/>
    <property type="project" value="InterPro"/>
</dbReference>
<dbReference type="SMART" id="SM00849">
    <property type="entry name" value="Lactamase_B"/>
    <property type="match status" value="1"/>
</dbReference>
<dbReference type="PANTHER" id="PTHR32145:SF11">
    <property type="entry name" value="DIFLAVIN FLAVOPROTEIN A 2-RELATED"/>
    <property type="match status" value="1"/>
</dbReference>
<proteinExistence type="inferred from homology"/>
<dbReference type="InterPro" id="IPR001279">
    <property type="entry name" value="Metallo-B-lactamas"/>
</dbReference>
<evidence type="ECO:0000256" key="2">
    <source>
        <dbReference type="ARBA" id="ARBA00007121"/>
    </source>
</evidence>
<dbReference type="InterPro" id="IPR045761">
    <property type="entry name" value="ODP_dom"/>
</dbReference>
<comment type="cofactor">
    <cofactor evidence="1">
        <name>Fe cation</name>
        <dbReference type="ChEBI" id="CHEBI:24875"/>
    </cofactor>
</comment>